<evidence type="ECO:0000256" key="3">
    <source>
        <dbReference type="PROSITE-ProRule" id="PRU00023"/>
    </source>
</evidence>
<dbReference type="InterPro" id="IPR036770">
    <property type="entry name" value="Ankyrin_rpt-contain_sf"/>
</dbReference>
<dbReference type="SUPFAM" id="SSF48403">
    <property type="entry name" value="Ankyrin repeat"/>
    <property type="match status" value="1"/>
</dbReference>
<organism evidence="4 5">
    <name type="scientific">Artemia franciscana</name>
    <name type="common">Brine shrimp</name>
    <name type="synonym">Artemia sanfranciscana</name>
    <dbReference type="NCBI Taxonomy" id="6661"/>
    <lineage>
        <taxon>Eukaryota</taxon>
        <taxon>Metazoa</taxon>
        <taxon>Ecdysozoa</taxon>
        <taxon>Arthropoda</taxon>
        <taxon>Crustacea</taxon>
        <taxon>Branchiopoda</taxon>
        <taxon>Anostraca</taxon>
        <taxon>Artemiidae</taxon>
        <taxon>Artemia</taxon>
    </lineage>
</organism>
<keyword evidence="1" id="KW-0677">Repeat</keyword>
<dbReference type="Proteomes" id="UP001187531">
    <property type="component" value="Unassembled WGS sequence"/>
</dbReference>
<accession>A0AA88IPE2</accession>
<dbReference type="PROSITE" id="PS50297">
    <property type="entry name" value="ANK_REP_REGION"/>
    <property type="match status" value="3"/>
</dbReference>
<dbReference type="Pfam" id="PF12796">
    <property type="entry name" value="Ank_2"/>
    <property type="match status" value="2"/>
</dbReference>
<evidence type="ECO:0000313" key="5">
    <source>
        <dbReference type="Proteomes" id="UP001187531"/>
    </source>
</evidence>
<feature type="repeat" description="ANK" evidence="3">
    <location>
        <begin position="11"/>
        <end position="43"/>
    </location>
</feature>
<protein>
    <submittedName>
        <fullName evidence="4">Uncharacterized protein</fullName>
    </submittedName>
</protein>
<feature type="repeat" description="ANK" evidence="3">
    <location>
        <begin position="77"/>
        <end position="109"/>
    </location>
</feature>
<proteinExistence type="predicted"/>
<keyword evidence="2 3" id="KW-0040">ANK repeat</keyword>
<dbReference type="PANTHER" id="PTHR24198">
    <property type="entry name" value="ANKYRIN REPEAT AND PROTEIN KINASE DOMAIN-CONTAINING PROTEIN"/>
    <property type="match status" value="1"/>
</dbReference>
<feature type="repeat" description="ANK" evidence="3">
    <location>
        <begin position="44"/>
        <end position="76"/>
    </location>
</feature>
<dbReference type="Gene3D" id="1.25.40.20">
    <property type="entry name" value="Ankyrin repeat-containing domain"/>
    <property type="match status" value="2"/>
</dbReference>
<dbReference type="PROSITE" id="PS50088">
    <property type="entry name" value="ANK_REPEAT"/>
    <property type="match status" value="3"/>
</dbReference>
<dbReference type="AlphaFoldDB" id="A0AA88IPE2"/>
<keyword evidence="5" id="KW-1185">Reference proteome</keyword>
<dbReference type="PRINTS" id="PR01415">
    <property type="entry name" value="ANKYRIN"/>
</dbReference>
<evidence type="ECO:0000313" key="4">
    <source>
        <dbReference type="EMBL" id="KAK2727606.1"/>
    </source>
</evidence>
<evidence type="ECO:0000256" key="1">
    <source>
        <dbReference type="ARBA" id="ARBA00022737"/>
    </source>
</evidence>
<comment type="caution">
    <text evidence="4">The sequence shown here is derived from an EMBL/GenBank/DDBJ whole genome shotgun (WGS) entry which is preliminary data.</text>
</comment>
<dbReference type="InterPro" id="IPR002110">
    <property type="entry name" value="Ankyrin_rpt"/>
</dbReference>
<name>A0AA88IPE2_ARTSF</name>
<dbReference type="PANTHER" id="PTHR24198:SF165">
    <property type="entry name" value="ANKYRIN REPEAT-CONTAINING PROTEIN-RELATED"/>
    <property type="match status" value="1"/>
</dbReference>
<dbReference type="EMBL" id="JAVRJZ010000001">
    <property type="protein sequence ID" value="KAK2727606.1"/>
    <property type="molecule type" value="Genomic_DNA"/>
</dbReference>
<gene>
    <name evidence="4" type="ORF">QYM36_008177</name>
</gene>
<dbReference type="SMART" id="SM00248">
    <property type="entry name" value="ANK"/>
    <property type="match status" value="4"/>
</dbReference>
<evidence type="ECO:0000256" key="2">
    <source>
        <dbReference type="ARBA" id="ARBA00023043"/>
    </source>
</evidence>
<sequence>MGAVVDLKDRLRRTPLHLEVETDHIDVAQFLLINGANPNNKDYEGYTPLHNAAKTHSLDICQLLVSKQAKVFAEDHNWRTPLHLSIHAGQKNVTEFLLENGASPNSKSNFVRWRSSHIRETPLWLAVRMKRLDFCDLLVSYGAELDNEIENMLREQILLSIRNGSGENLAQSLSIWTSSGHHQISNAPK</sequence>
<reference evidence="4" key="1">
    <citation type="submission" date="2023-07" db="EMBL/GenBank/DDBJ databases">
        <title>Chromosome-level genome assembly of Artemia franciscana.</title>
        <authorList>
            <person name="Jo E."/>
        </authorList>
    </citation>
    <scope>NUCLEOTIDE SEQUENCE</scope>
    <source>
        <tissue evidence="4">Whole body</tissue>
    </source>
</reference>